<dbReference type="Gene3D" id="2.130.10.10">
    <property type="entry name" value="YVTN repeat-like/Quinoprotein amine dehydrogenase"/>
    <property type="match status" value="1"/>
</dbReference>
<dbReference type="AlphaFoldDB" id="A0A673G0K8"/>
<dbReference type="Pfam" id="PF17120">
    <property type="entry name" value="zf-RING_16"/>
    <property type="match status" value="1"/>
</dbReference>
<dbReference type="Proteomes" id="UP000472270">
    <property type="component" value="Unassembled WGS sequence"/>
</dbReference>
<evidence type="ECO:0000256" key="3">
    <source>
        <dbReference type="PROSITE-ProRule" id="PRU00221"/>
    </source>
</evidence>
<feature type="domain" description="WDR59/RTC1-like RING zinc finger" evidence="5">
    <location>
        <begin position="780"/>
        <end position="829"/>
    </location>
</feature>
<evidence type="ECO:0000256" key="2">
    <source>
        <dbReference type="ARBA" id="ARBA00022737"/>
    </source>
</evidence>
<keyword evidence="1 3" id="KW-0853">WD repeat</keyword>
<gene>
    <name evidence="6" type="primary">LOC107736060</name>
</gene>
<feature type="repeat" description="WD" evidence="3">
    <location>
        <begin position="75"/>
        <end position="106"/>
    </location>
</feature>
<dbReference type="PANTHER" id="PTHR46170">
    <property type="entry name" value="GATOR COMPLEX PROTEIN WDR59"/>
    <property type="match status" value="1"/>
</dbReference>
<accession>A0A673G0K8</accession>
<dbReference type="GO" id="GO:0005774">
    <property type="term" value="C:vacuolar membrane"/>
    <property type="evidence" value="ECO:0007669"/>
    <property type="project" value="TreeGrafter"/>
</dbReference>
<evidence type="ECO:0000259" key="5">
    <source>
        <dbReference type="Pfam" id="PF17120"/>
    </source>
</evidence>
<feature type="region of interest" description="Disordered" evidence="4">
    <location>
        <begin position="268"/>
        <end position="298"/>
    </location>
</feature>
<feature type="region of interest" description="Disordered" evidence="4">
    <location>
        <begin position="647"/>
        <end position="682"/>
    </location>
</feature>
<name>A0A673G0K8_9TELE</name>
<dbReference type="GO" id="GO:1904263">
    <property type="term" value="P:positive regulation of TORC1 signaling"/>
    <property type="evidence" value="ECO:0007669"/>
    <property type="project" value="TreeGrafter"/>
</dbReference>
<dbReference type="Ensembl" id="ENSSRHT00000007302.1">
    <property type="protein sequence ID" value="ENSSRHP00000007070.1"/>
    <property type="gene ID" value="ENSSRHG00000004124.1"/>
</dbReference>
<dbReference type="InterPro" id="IPR039456">
    <property type="entry name" value="WDR59_mRING-H2-C3H3C2"/>
</dbReference>
<evidence type="ECO:0000313" key="6">
    <source>
        <dbReference type="Ensembl" id="ENSSRHP00000007070.1"/>
    </source>
</evidence>
<dbReference type="GO" id="GO:0035591">
    <property type="term" value="F:signaling adaptor activity"/>
    <property type="evidence" value="ECO:0007669"/>
    <property type="project" value="TreeGrafter"/>
</dbReference>
<dbReference type="InterPro" id="IPR015943">
    <property type="entry name" value="WD40/YVTN_repeat-like_dom_sf"/>
</dbReference>
<dbReference type="InterPro" id="IPR049567">
    <property type="entry name" value="WDR59-like"/>
</dbReference>
<feature type="repeat" description="WD" evidence="3">
    <location>
        <begin position="108"/>
        <end position="150"/>
    </location>
</feature>
<dbReference type="CDD" id="cd16692">
    <property type="entry name" value="mRING-H2-C3H3C2_WDR59"/>
    <property type="match status" value="1"/>
</dbReference>
<dbReference type="SMART" id="SM00320">
    <property type="entry name" value="WD40"/>
    <property type="match status" value="4"/>
</dbReference>
<dbReference type="SUPFAM" id="SSF50978">
    <property type="entry name" value="WD40 repeat-like"/>
    <property type="match status" value="1"/>
</dbReference>
<dbReference type="Pfam" id="PF00400">
    <property type="entry name" value="WD40"/>
    <property type="match status" value="2"/>
</dbReference>
<dbReference type="PANTHER" id="PTHR46170:SF1">
    <property type="entry name" value="GATOR COMPLEX PROTEIN WDR59"/>
    <property type="match status" value="1"/>
</dbReference>
<dbReference type="GO" id="GO:0034198">
    <property type="term" value="P:cellular response to amino acid starvation"/>
    <property type="evidence" value="ECO:0007669"/>
    <property type="project" value="TreeGrafter"/>
</dbReference>
<evidence type="ECO:0000256" key="4">
    <source>
        <dbReference type="SAM" id="MobiDB-lite"/>
    </source>
</evidence>
<dbReference type="InterPro" id="IPR036322">
    <property type="entry name" value="WD40_repeat_dom_sf"/>
</dbReference>
<keyword evidence="7" id="KW-1185">Reference proteome</keyword>
<organism evidence="6 7">
    <name type="scientific">Sinocyclocheilus rhinocerous</name>
    <dbReference type="NCBI Taxonomy" id="307959"/>
    <lineage>
        <taxon>Eukaryota</taxon>
        <taxon>Metazoa</taxon>
        <taxon>Chordata</taxon>
        <taxon>Craniata</taxon>
        <taxon>Vertebrata</taxon>
        <taxon>Euteleostomi</taxon>
        <taxon>Actinopterygii</taxon>
        <taxon>Neopterygii</taxon>
        <taxon>Teleostei</taxon>
        <taxon>Ostariophysi</taxon>
        <taxon>Cypriniformes</taxon>
        <taxon>Cyprinidae</taxon>
        <taxon>Cyprininae</taxon>
        <taxon>Sinocyclocheilus</taxon>
    </lineage>
</organism>
<sequence length="832" mass="94847">MAARWSSENVVVEFRDAQVHALEKLFYCFSDLDWSWFEPEFLVTSSVDTYIYIWDTRDTRKPTVALSAVAGASQVKWNRQNHYCLASSHDGDVRIWDKRKPNTAVEYVAAHLSKIHGLDWHPDNEYILATSSQDNSVRFWDYRQPRKYLDILSCQVPVWKARYTPFSNGLVTVMVPQLRRENSLLLWSTLELNSPVHAFVGHDDVVLEFQWRPQKEGSKDCQLVTWSRDQTLRIWRVDPQLQKLCCANDIADELMEGLTLTTETEKTLRFQDSEPPLSPGFTADNSQGEKKGRNDVPGLPQTLQQEFSLVNLQIRNVNVEMDAVNRSCFVSADCGANRVRLVVKFPAQYPNNAAPSFQFVSPTNISSSTKTKIQKKPELLRAMSLLLYSSFCSNTFTNSFHDEFLTHCLLLDVQEDGTNPYLLTNPVTPALPAFPRVSNTYGSYQDSNIPFPRTSGARFCGTGSLVYFTRPITMHRTVPPTEPTPRSLSALSAYHSGMMTPMKMRTESQTTLRLYSGSPTRTDKDQVSISSFYYKERKSRRWKGKREGGDYSSRAIKLAGKVIIQEISWLGIDSDVQIRFDFDFQTRLKLEHYSQMSDVQSLAMLCSVFRGHGSPQEYFTLYGHPQPRPAIFTPHHSHYPSFTSSSVTSGSCSSTSDSANTPWNMGGRESEHAPPWGESSPDDYRYANQIYTDPREREKEQHDMNKRLLDPSNSWQFDDFKKCYGEILHRWGMKDKRAEVLKFVSCPPEPHKGIEFGVYCCHCRSQARGTQCAVCKRFTFQCAICHVAVRGSSNFCLSCGHGGHTSHMMDWFRSQEVCPTGCGCHCLLQSTF</sequence>
<reference evidence="6" key="1">
    <citation type="submission" date="2025-08" db="UniProtKB">
        <authorList>
            <consortium name="Ensembl"/>
        </authorList>
    </citation>
    <scope>IDENTIFICATION</scope>
</reference>
<dbReference type="InterPro" id="IPR001680">
    <property type="entry name" value="WD40_rpt"/>
</dbReference>
<dbReference type="GO" id="GO:0035859">
    <property type="term" value="C:Seh1-associated complex"/>
    <property type="evidence" value="ECO:0007669"/>
    <property type="project" value="TreeGrafter"/>
</dbReference>
<dbReference type="InterPro" id="IPR049566">
    <property type="entry name" value="WDR59_RTC1-like_RING_Znf"/>
</dbReference>
<dbReference type="PROSITE" id="PS50294">
    <property type="entry name" value="WD_REPEATS_REGION"/>
    <property type="match status" value="1"/>
</dbReference>
<proteinExistence type="predicted"/>
<evidence type="ECO:0000256" key="1">
    <source>
        <dbReference type="ARBA" id="ARBA00022574"/>
    </source>
</evidence>
<dbReference type="PROSITE" id="PS50082">
    <property type="entry name" value="WD_REPEATS_2"/>
    <property type="match status" value="2"/>
</dbReference>
<feature type="compositionally biased region" description="Low complexity" evidence="4">
    <location>
        <begin position="647"/>
        <end position="661"/>
    </location>
</feature>
<evidence type="ECO:0000313" key="7">
    <source>
        <dbReference type="Proteomes" id="UP000472270"/>
    </source>
</evidence>
<protein>
    <submittedName>
        <fullName evidence="6">WD repeat-containing protein 59-like</fullName>
    </submittedName>
</protein>
<reference evidence="6" key="2">
    <citation type="submission" date="2025-09" db="UniProtKB">
        <authorList>
            <consortium name="Ensembl"/>
        </authorList>
    </citation>
    <scope>IDENTIFICATION</scope>
</reference>
<keyword evidence="2" id="KW-0677">Repeat</keyword>